<protein>
    <submittedName>
        <fullName evidence="1">Uncharacterized protein</fullName>
    </submittedName>
</protein>
<name>A0ACB9S592_9MYRT</name>
<sequence>MRQILFALDGLHSTAIVHRDMKLQNVTFSEGSRTFKIIDPGAAADLRAGIDYIPKGVPLHFPLYSGRYQCNLELRNCDSASCIKFPLHQSLLRSGCSISNQLNLPDRFDIYSTGLIFLQMASTGSLPSVDSYNFALIQFNRQLKRCDYDLVARRETVEQRACPDLCKCFEMLDLDGGIGWELLTLMIRYKACRRTNAKSALAHPYFDREGLLALSFMQKLRLQLFRTTQQNYGEAVNWIIRLMSRSGSPQDGCFTEAQLQELWQKATTLRNALASALRHQRKIIRTINESID</sequence>
<keyword evidence="2" id="KW-1185">Reference proteome</keyword>
<evidence type="ECO:0000313" key="1">
    <source>
        <dbReference type="EMBL" id="KAI4386458.1"/>
    </source>
</evidence>
<organism evidence="1 2">
    <name type="scientific">Melastoma candidum</name>
    <dbReference type="NCBI Taxonomy" id="119954"/>
    <lineage>
        <taxon>Eukaryota</taxon>
        <taxon>Viridiplantae</taxon>
        <taxon>Streptophyta</taxon>
        <taxon>Embryophyta</taxon>
        <taxon>Tracheophyta</taxon>
        <taxon>Spermatophyta</taxon>
        <taxon>Magnoliopsida</taxon>
        <taxon>eudicotyledons</taxon>
        <taxon>Gunneridae</taxon>
        <taxon>Pentapetalae</taxon>
        <taxon>rosids</taxon>
        <taxon>malvids</taxon>
        <taxon>Myrtales</taxon>
        <taxon>Melastomataceae</taxon>
        <taxon>Melastomatoideae</taxon>
        <taxon>Melastomateae</taxon>
        <taxon>Melastoma</taxon>
    </lineage>
</organism>
<gene>
    <name evidence="1" type="ORF">MLD38_004389</name>
</gene>
<evidence type="ECO:0000313" key="2">
    <source>
        <dbReference type="Proteomes" id="UP001057402"/>
    </source>
</evidence>
<dbReference type="EMBL" id="CM042881">
    <property type="protein sequence ID" value="KAI4386458.1"/>
    <property type="molecule type" value="Genomic_DNA"/>
</dbReference>
<accession>A0ACB9S592</accession>
<proteinExistence type="predicted"/>
<dbReference type="Proteomes" id="UP001057402">
    <property type="component" value="Chromosome 2"/>
</dbReference>
<reference evidence="2" key="1">
    <citation type="journal article" date="2023" name="Front. Plant Sci.">
        <title>Chromosomal-level genome assembly of Melastoma candidum provides insights into trichome evolution.</title>
        <authorList>
            <person name="Zhong Y."/>
            <person name="Wu W."/>
            <person name="Sun C."/>
            <person name="Zou P."/>
            <person name="Liu Y."/>
            <person name="Dai S."/>
            <person name="Zhou R."/>
        </authorList>
    </citation>
    <scope>NUCLEOTIDE SEQUENCE [LARGE SCALE GENOMIC DNA]</scope>
</reference>
<comment type="caution">
    <text evidence="1">The sequence shown here is derived from an EMBL/GenBank/DDBJ whole genome shotgun (WGS) entry which is preliminary data.</text>
</comment>